<accession>A0ABV7FLI7</accession>
<protein>
    <recommendedName>
        <fullName evidence="4">Prephenate dehydrogenase</fullName>
    </recommendedName>
</protein>
<evidence type="ECO:0000256" key="1">
    <source>
        <dbReference type="SAM" id="Coils"/>
    </source>
</evidence>
<dbReference type="EMBL" id="JBHRSW010000007">
    <property type="protein sequence ID" value="MFC3121184.1"/>
    <property type="molecule type" value="Genomic_DNA"/>
</dbReference>
<feature type="coiled-coil region" evidence="1">
    <location>
        <begin position="5"/>
        <end position="32"/>
    </location>
</feature>
<evidence type="ECO:0000313" key="2">
    <source>
        <dbReference type="EMBL" id="MFC3121184.1"/>
    </source>
</evidence>
<comment type="caution">
    <text evidence="2">The sequence shown here is derived from an EMBL/GenBank/DDBJ whole genome shotgun (WGS) entry which is preliminary data.</text>
</comment>
<sequence length="101" mass="11292">MNNLLEALNTNLEQAYRKAVDADNSLNALQQDGKGKFTTIFGDDTPFTTRSKRFISYVQELAEDIQALKTLEDEQVKASLPSVVKKLELLLTTLGKFKQAV</sequence>
<reference evidence="3" key="1">
    <citation type="journal article" date="2019" name="Int. J. Syst. Evol. Microbiol.">
        <title>The Global Catalogue of Microorganisms (GCM) 10K type strain sequencing project: providing services to taxonomists for standard genome sequencing and annotation.</title>
        <authorList>
            <consortium name="The Broad Institute Genomics Platform"/>
            <consortium name="The Broad Institute Genome Sequencing Center for Infectious Disease"/>
            <person name="Wu L."/>
            <person name="Ma J."/>
        </authorList>
    </citation>
    <scope>NUCLEOTIDE SEQUENCE [LARGE SCALE GENOMIC DNA]</scope>
    <source>
        <strain evidence="3">KCTC 52473</strain>
    </source>
</reference>
<evidence type="ECO:0000313" key="3">
    <source>
        <dbReference type="Proteomes" id="UP001595478"/>
    </source>
</evidence>
<proteinExistence type="predicted"/>
<dbReference type="RefSeq" id="WP_376919321.1">
    <property type="nucleotide sequence ID" value="NZ_JBHRSW010000007.1"/>
</dbReference>
<keyword evidence="3" id="KW-1185">Reference proteome</keyword>
<name>A0ABV7FLI7_9ALTE</name>
<gene>
    <name evidence="2" type="ORF">ACFOHL_06095</name>
</gene>
<keyword evidence="1" id="KW-0175">Coiled coil</keyword>
<organism evidence="2 3">
    <name type="scientific">Agaribacter flavus</name>
    <dbReference type="NCBI Taxonomy" id="1902781"/>
    <lineage>
        <taxon>Bacteria</taxon>
        <taxon>Pseudomonadati</taxon>
        <taxon>Pseudomonadota</taxon>
        <taxon>Gammaproteobacteria</taxon>
        <taxon>Alteromonadales</taxon>
        <taxon>Alteromonadaceae</taxon>
        <taxon>Agaribacter</taxon>
    </lineage>
</organism>
<dbReference type="Proteomes" id="UP001595478">
    <property type="component" value="Unassembled WGS sequence"/>
</dbReference>
<evidence type="ECO:0008006" key="4">
    <source>
        <dbReference type="Google" id="ProtNLM"/>
    </source>
</evidence>